<name>A0AAD5QW70_PARTN</name>
<gene>
    <name evidence="3" type="ORF">KIN20_024225</name>
</gene>
<organism evidence="3 4">
    <name type="scientific">Parelaphostrongylus tenuis</name>
    <name type="common">Meningeal worm</name>
    <dbReference type="NCBI Taxonomy" id="148309"/>
    <lineage>
        <taxon>Eukaryota</taxon>
        <taxon>Metazoa</taxon>
        <taxon>Ecdysozoa</taxon>
        <taxon>Nematoda</taxon>
        <taxon>Chromadorea</taxon>
        <taxon>Rhabditida</taxon>
        <taxon>Rhabditina</taxon>
        <taxon>Rhabditomorpha</taxon>
        <taxon>Strongyloidea</taxon>
        <taxon>Metastrongylidae</taxon>
        <taxon>Parelaphostrongylus</taxon>
    </lineage>
</organism>
<evidence type="ECO:0000256" key="1">
    <source>
        <dbReference type="SAM" id="MobiDB-lite"/>
    </source>
</evidence>
<evidence type="ECO:0000313" key="4">
    <source>
        <dbReference type="Proteomes" id="UP001196413"/>
    </source>
</evidence>
<feature type="compositionally biased region" description="Polar residues" evidence="1">
    <location>
        <begin position="214"/>
        <end position="233"/>
    </location>
</feature>
<keyword evidence="4" id="KW-1185">Reference proteome</keyword>
<evidence type="ECO:0000259" key="2">
    <source>
        <dbReference type="Pfam" id="PF14626"/>
    </source>
</evidence>
<protein>
    <recommendedName>
        <fullName evidence="2">Zc3h12a-like Ribonuclease NYN domain-containing protein</fullName>
    </recommendedName>
</protein>
<dbReference type="EMBL" id="JAHQIW010004884">
    <property type="protein sequence ID" value="KAJ1364194.1"/>
    <property type="molecule type" value="Genomic_DNA"/>
</dbReference>
<dbReference type="Proteomes" id="UP001196413">
    <property type="component" value="Unassembled WGS sequence"/>
</dbReference>
<dbReference type="InterPro" id="IPR028079">
    <property type="entry name" value="RNase_Zc3h12a_2"/>
</dbReference>
<comment type="caution">
    <text evidence="3">The sequence shown here is derived from an EMBL/GenBank/DDBJ whole genome shotgun (WGS) entry which is preliminary data.</text>
</comment>
<evidence type="ECO:0000313" key="3">
    <source>
        <dbReference type="EMBL" id="KAJ1364194.1"/>
    </source>
</evidence>
<dbReference type="AlphaFoldDB" id="A0AAD5QW70"/>
<accession>A0AAD5QW70</accession>
<feature type="region of interest" description="Disordered" evidence="1">
    <location>
        <begin position="209"/>
        <end position="233"/>
    </location>
</feature>
<sequence>MDTIDPEDLEEISLSLADSNVGTEVTSDARPEERRRVEAILHRTIREFFSKTPLSSGAFSVTVDSTEFPPTLFERNAATLLRPVMIDACAVSNCFDQKYSSYWGKIRNTEMVSWHSCKVLRLKPIFKCLVHFLLLGHKVSILLPKYYRSSPCSEMRPKVDNVKAFNLLMNLNLLRFIEPEDPEKTDTIKGVVNRFDGLLVSSPACTDSGKEIPSQLSPSSNACNLPEHPSSTNVSERMATPIFFGRNHEAMCMMFDYQVNEGEGAATTSVRRSSTFIGFDL</sequence>
<dbReference type="Pfam" id="PF14626">
    <property type="entry name" value="RNase_Zc3h12a_2"/>
    <property type="match status" value="1"/>
</dbReference>
<reference evidence="3" key="1">
    <citation type="submission" date="2021-06" db="EMBL/GenBank/DDBJ databases">
        <title>Parelaphostrongylus tenuis whole genome reference sequence.</title>
        <authorList>
            <person name="Garwood T.J."/>
            <person name="Larsen P.A."/>
            <person name="Fountain-Jones N.M."/>
            <person name="Garbe J.R."/>
            <person name="Macchietto M.G."/>
            <person name="Kania S.A."/>
            <person name="Gerhold R.W."/>
            <person name="Richards J.E."/>
            <person name="Wolf T.M."/>
        </authorList>
    </citation>
    <scope>NUCLEOTIDE SEQUENCE</scope>
    <source>
        <strain evidence="3">MNPRO001-30</strain>
        <tissue evidence="3">Meninges</tissue>
    </source>
</reference>
<feature type="domain" description="Zc3h12a-like Ribonuclease NYN" evidence="2">
    <location>
        <begin position="120"/>
        <end position="204"/>
    </location>
</feature>
<proteinExistence type="predicted"/>